<feature type="transmembrane region" description="Helical" evidence="2">
    <location>
        <begin position="48"/>
        <end position="67"/>
    </location>
</feature>
<keyword evidence="2" id="KW-0812">Transmembrane</keyword>
<gene>
    <name evidence="3" type="ORF">ARD30_20755</name>
</gene>
<dbReference type="STRING" id="53254.SAMN05660750_01627"/>
<evidence type="ECO:0000313" key="4">
    <source>
        <dbReference type="Proteomes" id="UP000051562"/>
    </source>
</evidence>
<keyword evidence="2" id="KW-0472">Membrane</keyword>
<evidence type="ECO:0000256" key="2">
    <source>
        <dbReference type="SAM" id="Phobius"/>
    </source>
</evidence>
<keyword evidence="2" id="KW-1133">Transmembrane helix</keyword>
<organism evidence="3 4">
    <name type="scientific">Bosea thiooxidans</name>
    <dbReference type="NCBI Taxonomy" id="53254"/>
    <lineage>
        <taxon>Bacteria</taxon>
        <taxon>Pseudomonadati</taxon>
        <taxon>Pseudomonadota</taxon>
        <taxon>Alphaproteobacteria</taxon>
        <taxon>Hyphomicrobiales</taxon>
        <taxon>Boseaceae</taxon>
        <taxon>Bosea</taxon>
    </lineage>
</organism>
<protein>
    <submittedName>
        <fullName evidence="3">Uncharacterized protein</fullName>
    </submittedName>
</protein>
<dbReference type="AlphaFoldDB" id="A0A0Q3KWF6"/>
<dbReference type="Proteomes" id="UP000051562">
    <property type="component" value="Unassembled WGS sequence"/>
</dbReference>
<evidence type="ECO:0000313" key="3">
    <source>
        <dbReference type="EMBL" id="KQK28724.1"/>
    </source>
</evidence>
<reference evidence="3 4" key="1">
    <citation type="submission" date="2015-10" db="EMBL/GenBank/DDBJ databases">
        <title>Draft genome of Bosea thiooxidans.</title>
        <authorList>
            <person name="Wang X."/>
        </authorList>
    </citation>
    <scope>NUCLEOTIDE SEQUENCE [LARGE SCALE GENOMIC DNA]</scope>
    <source>
        <strain evidence="3 4">CGMCC 9174</strain>
    </source>
</reference>
<evidence type="ECO:0000256" key="1">
    <source>
        <dbReference type="SAM" id="MobiDB-lite"/>
    </source>
</evidence>
<accession>A0A0Q3KWF6</accession>
<name>A0A0Q3KWF6_9HYPH</name>
<sequence>MFKRKSATLAAEPGEALPQAQDQAPARPPKEKLGWFEKRDRRRRRRKVFEEVLGWILVPAIIYLIYLCIQAVGGIPKEIIDFANEIITMAMKGGKG</sequence>
<comment type="caution">
    <text evidence="3">The sequence shown here is derived from an EMBL/GenBank/DDBJ whole genome shotgun (WGS) entry which is preliminary data.</text>
</comment>
<keyword evidence="4" id="KW-1185">Reference proteome</keyword>
<feature type="compositionally biased region" description="Low complexity" evidence="1">
    <location>
        <begin position="16"/>
        <end position="25"/>
    </location>
</feature>
<feature type="region of interest" description="Disordered" evidence="1">
    <location>
        <begin position="1"/>
        <end position="35"/>
    </location>
</feature>
<dbReference type="EMBL" id="LMAR01000061">
    <property type="protein sequence ID" value="KQK28724.1"/>
    <property type="molecule type" value="Genomic_DNA"/>
</dbReference>
<proteinExistence type="predicted"/>